<evidence type="ECO:0000256" key="6">
    <source>
        <dbReference type="SAM" id="Coils"/>
    </source>
</evidence>
<dbReference type="HOGENOM" id="CLU_708000_0_0_1"/>
<reference evidence="9" key="1">
    <citation type="submission" date="2013-12" db="EMBL/GenBank/DDBJ databases">
        <authorList>
            <person name="Genoscope - CEA"/>
        </authorList>
    </citation>
    <scope>NUCLEOTIDE SEQUENCE</scope>
    <source>
        <strain evidence="9">CBS 1993</strain>
    </source>
</reference>
<evidence type="ECO:0000256" key="2">
    <source>
        <dbReference type="ARBA" id="ARBA00022723"/>
    </source>
</evidence>
<dbReference type="GO" id="GO:0003677">
    <property type="term" value="F:DNA binding"/>
    <property type="evidence" value="ECO:0007669"/>
    <property type="project" value="InterPro"/>
</dbReference>
<dbReference type="STRING" id="1382522.W6MS64"/>
<dbReference type="EMBL" id="HG793131">
    <property type="protein sequence ID" value="CDK29631.1"/>
    <property type="molecule type" value="Genomic_DNA"/>
</dbReference>
<gene>
    <name evidence="9" type="ORF">KUCA_T00005624001</name>
</gene>
<keyword evidence="2" id="KW-0479">Metal-binding</keyword>
<dbReference type="Pfam" id="PF02892">
    <property type="entry name" value="zf-BED"/>
    <property type="match status" value="1"/>
</dbReference>
<protein>
    <recommendedName>
        <fullName evidence="8">BED-type domain-containing protein</fullName>
    </recommendedName>
</protein>
<dbReference type="InterPro" id="IPR013902">
    <property type="entry name" value="Mug135-like_C"/>
</dbReference>
<feature type="compositionally biased region" description="Low complexity" evidence="7">
    <location>
        <begin position="163"/>
        <end position="181"/>
    </location>
</feature>
<feature type="region of interest" description="Disordered" evidence="7">
    <location>
        <begin position="156"/>
        <end position="221"/>
    </location>
</feature>
<dbReference type="AlphaFoldDB" id="W6MS64"/>
<feature type="compositionally biased region" description="Polar residues" evidence="7">
    <location>
        <begin position="182"/>
        <end position="197"/>
    </location>
</feature>
<reference evidence="9" key="2">
    <citation type="submission" date="2014-02" db="EMBL/GenBank/DDBJ databases">
        <title>Complete DNA sequence of /Kuraishia capsulata/ illustrates novel genomic features among budding yeasts (/Saccharomycotina/).</title>
        <authorList>
            <person name="Morales L."/>
            <person name="Noel B."/>
            <person name="Porcel B."/>
            <person name="Marcet-Houben M."/>
            <person name="Hullo M-F."/>
            <person name="Sacerdot C."/>
            <person name="Tekaia F."/>
            <person name="Leh-Louis V."/>
            <person name="Despons L."/>
            <person name="Khanna V."/>
            <person name="Aury J-M."/>
            <person name="Barbe V."/>
            <person name="Couloux A."/>
            <person name="Labadie K."/>
            <person name="Pelletier E."/>
            <person name="Souciet J-L."/>
            <person name="Boekhout T."/>
            <person name="Gabaldon T."/>
            <person name="Wincker P."/>
            <person name="Dujon B."/>
        </authorList>
    </citation>
    <scope>NUCLEOTIDE SEQUENCE</scope>
    <source>
        <strain evidence="9">CBS 1993</strain>
    </source>
</reference>
<dbReference type="GO" id="GO:0008270">
    <property type="term" value="F:zinc ion binding"/>
    <property type="evidence" value="ECO:0007669"/>
    <property type="project" value="UniProtKB-KW"/>
</dbReference>
<dbReference type="Proteomes" id="UP000019384">
    <property type="component" value="Unassembled WGS sequence"/>
</dbReference>
<feature type="domain" description="BED-type" evidence="8">
    <location>
        <begin position="4"/>
        <end position="53"/>
    </location>
</feature>
<sequence>MARPPNSWVWQHYRHMSTTGNVQNVQCMLCEKVFRYSSRNGPTNLARHINKAHDIIQTGETPVSRRPFTIPEVPRNSDSTTPGSVSALPAGGLSNSSNSNGGIRLNPESQSPTSGLEIALNQSGDISSSAFGNHGSMLTNNRHTSVRSAIDSANASGNHHIHQNQQNSQQQSQQSQQSQQQLNASAGSMVSALNSLGNHDYGDPNSRQMNFGGPLYRLPVNQAHDSPLQTQATPALAGSDGSAGTNPQNYQLTLQSLSKAQSNLTNRVMNLERSMVRIEQRLLSSVNAARGSGVDIPYETVPFSNGLQPNEYEDEGQRLPLLFNIYVLFDCSNTVLDIYTHNYRLNVNRSNRHEKISKIGQFIGCHRVDKYFTAHRVISTRAGRTDLNHE</sequence>
<dbReference type="OrthoDB" id="3992590at2759"/>
<feature type="region of interest" description="Disordered" evidence="7">
    <location>
        <begin position="227"/>
        <end position="246"/>
    </location>
</feature>
<evidence type="ECO:0000256" key="3">
    <source>
        <dbReference type="ARBA" id="ARBA00022771"/>
    </source>
</evidence>
<keyword evidence="10" id="KW-1185">Reference proteome</keyword>
<feature type="compositionally biased region" description="Low complexity" evidence="7">
    <location>
        <begin position="91"/>
        <end position="102"/>
    </location>
</feature>
<keyword evidence="3 5" id="KW-0863">Zinc-finger</keyword>
<dbReference type="RefSeq" id="XP_022461615.1">
    <property type="nucleotide sequence ID" value="XM_022600686.1"/>
</dbReference>
<proteinExistence type="inferred from homology"/>
<dbReference type="InterPro" id="IPR036236">
    <property type="entry name" value="Znf_C2H2_sf"/>
</dbReference>
<keyword evidence="4" id="KW-0862">Zinc</keyword>
<accession>W6MS64</accession>
<dbReference type="InterPro" id="IPR003656">
    <property type="entry name" value="Znf_BED"/>
</dbReference>
<feature type="coiled-coil region" evidence="6">
    <location>
        <begin position="254"/>
        <end position="281"/>
    </location>
</feature>
<evidence type="ECO:0000256" key="5">
    <source>
        <dbReference type="PROSITE-ProRule" id="PRU00027"/>
    </source>
</evidence>
<evidence type="ECO:0000256" key="4">
    <source>
        <dbReference type="ARBA" id="ARBA00022833"/>
    </source>
</evidence>
<dbReference type="PROSITE" id="PS50808">
    <property type="entry name" value="ZF_BED"/>
    <property type="match status" value="1"/>
</dbReference>
<comment type="similarity">
    <text evidence="1">Belongs to the UPF0612 family.</text>
</comment>
<feature type="region of interest" description="Disordered" evidence="7">
    <location>
        <begin position="62"/>
        <end position="115"/>
    </location>
</feature>
<dbReference type="SMART" id="SM00614">
    <property type="entry name" value="ZnF_BED"/>
    <property type="match status" value="1"/>
</dbReference>
<dbReference type="Pfam" id="PF08593">
    <property type="entry name" value="Mug135_C"/>
    <property type="match status" value="1"/>
</dbReference>
<evidence type="ECO:0000256" key="7">
    <source>
        <dbReference type="SAM" id="MobiDB-lite"/>
    </source>
</evidence>
<dbReference type="GeneID" id="34523003"/>
<dbReference type="SUPFAM" id="SSF57667">
    <property type="entry name" value="beta-beta-alpha zinc fingers"/>
    <property type="match status" value="1"/>
</dbReference>
<evidence type="ECO:0000313" key="10">
    <source>
        <dbReference type="Proteomes" id="UP000019384"/>
    </source>
</evidence>
<evidence type="ECO:0000256" key="1">
    <source>
        <dbReference type="ARBA" id="ARBA00005788"/>
    </source>
</evidence>
<organism evidence="9 10">
    <name type="scientific">Kuraishia capsulata CBS 1993</name>
    <dbReference type="NCBI Taxonomy" id="1382522"/>
    <lineage>
        <taxon>Eukaryota</taxon>
        <taxon>Fungi</taxon>
        <taxon>Dikarya</taxon>
        <taxon>Ascomycota</taxon>
        <taxon>Saccharomycotina</taxon>
        <taxon>Pichiomycetes</taxon>
        <taxon>Pichiales</taxon>
        <taxon>Pichiaceae</taxon>
        <taxon>Kuraishia</taxon>
    </lineage>
</organism>
<keyword evidence="6" id="KW-0175">Coiled coil</keyword>
<evidence type="ECO:0000313" key="9">
    <source>
        <dbReference type="EMBL" id="CDK29631.1"/>
    </source>
</evidence>
<name>W6MS64_9ASCO</name>
<evidence type="ECO:0000259" key="8">
    <source>
        <dbReference type="PROSITE" id="PS50808"/>
    </source>
</evidence>